<evidence type="ECO:0000313" key="2">
    <source>
        <dbReference type="EMBL" id="MDT0644821.1"/>
    </source>
</evidence>
<sequence length="173" mass="19582">MNKGIFIREEVFKDRPFIYSVHRRAFHREDEAILVDKLRNSAAYIPELSLVAYNESNTLTGHVLFTRLELEGHNGLELLALAPMAVLPKFQRTGVGSELVREGLIRAGELGYSGVIVLGHAKYYPRFGFVPASKFVIKSPFKVPDDVFMALELKKGILTNKRGVVKYPREFSE</sequence>
<proteinExistence type="predicted"/>
<dbReference type="InterPro" id="IPR016181">
    <property type="entry name" value="Acyl_CoA_acyltransferase"/>
</dbReference>
<dbReference type="SUPFAM" id="SSF55729">
    <property type="entry name" value="Acyl-CoA N-acyltransferases (Nat)"/>
    <property type="match status" value="1"/>
</dbReference>
<dbReference type="Gene3D" id="3.40.630.30">
    <property type="match status" value="1"/>
</dbReference>
<dbReference type="Proteomes" id="UP001262889">
    <property type="component" value="Unassembled WGS sequence"/>
</dbReference>
<keyword evidence="3" id="KW-1185">Reference proteome</keyword>
<dbReference type="Pfam" id="PF13508">
    <property type="entry name" value="Acetyltransf_7"/>
    <property type="match status" value="1"/>
</dbReference>
<dbReference type="EC" id="2.3.1.-" evidence="2"/>
<evidence type="ECO:0000259" key="1">
    <source>
        <dbReference type="PROSITE" id="PS51186"/>
    </source>
</evidence>
<protein>
    <submittedName>
        <fullName evidence="2">N-acetyltransferase</fullName>
        <ecNumber evidence="2">2.3.1.-</ecNumber>
    </submittedName>
</protein>
<keyword evidence="2" id="KW-0808">Transferase</keyword>
<keyword evidence="2" id="KW-0012">Acyltransferase</keyword>
<dbReference type="EMBL" id="JAVRHQ010000036">
    <property type="protein sequence ID" value="MDT0644821.1"/>
    <property type="molecule type" value="Genomic_DNA"/>
</dbReference>
<feature type="domain" description="N-acetyltransferase" evidence="1">
    <location>
        <begin position="5"/>
        <end position="154"/>
    </location>
</feature>
<gene>
    <name evidence="2" type="ORF">RM553_18415</name>
</gene>
<name>A0ABU3CET9_9FLAO</name>
<evidence type="ECO:0000313" key="3">
    <source>
        <dbReference type="Proteomes" id="UP001262889"/>
    </source>
</evidence>
<dbReference type="GO" id="GO:0016746">
    <property type="term" value="F:acyltransferase activity"/>
    <property type="evidence" value="ECO:0007669"/>
    <property type="project" value="UniProtKB-KW"/>
</dbReference>
<accession>A0ABU3CET9</accession>
<organism evidence="2 3">
    <name type="scientific">Autumnicola tepida</name>
    <dbReference type="NCBI Taxonomy" id="3075595"/>
    <lineage>
        <taxon>Bacteria</taxon>
        <taxon>Pseudomonadati</taxon>
        <taxon>Bacteroidota</taxon>
        <taxon>Flavobacteriia</taxon>
        <taxon>Flavobacteriales</taxon>
        <taxon>Flavobacteriaceae</taxon>
        <taxon>Autumnicola</taxon>
    </lineage>
</organism>
<comment type="caution">
    <text evidence="2">The sequence shown here is derived from an EMBL/GenBank/DDBJ whole genome shotgun (WGS) entry which is preliminary data.</text>
</comment>
<dbReference type="RefSeq" id="WP_311536436.1">
    <property type="nucleotide sequence ID" value="NZ_JAVRHQ010000036.1"/>
</dbReference>
<dbReference type="InterPro" id="IPR000182">
    <property type="entry name" value="GNAT_dom"/>
</dbReference>
<dbReference type="CDD" id="cd04301">
    <property type="entry name" value="NAT_SF"/>
    <property type="match status" value="1"/>
</dbReference>
<reference evidence="2 3" key="1">
    <citation type="submission" date="2023-09" db="EMBL/GenBank/DDBJ databases">
        <authorList>
            <person name="Rey-Velasco X."/>
        </authorList>
    </citation>
    <scope>NUCLEOTIDE SEQUENCE [LARGE SCALE GENOMIC DNA]</scope>
    <source>
        <strain evidence="2 3">F363</strain>
    </source>
</reference>
<dbReference type="PROSITE" id="PS51186">
    <property type="entry name" value="GNAT"/>
    <property type="match status" value="1"/>
</dbReference>